<dbReference type="HOGENOM" id="CLU_3169949_0_0_6"/>
<reference evidence="1 2" key="1">
    <citation type="journal article" date="2004" name="Nat. Biotechnol.">
        <title>The genome sequence of the capnophilic rumen bacterium Mannheimia succiniciproducens.</title>
        <authorList>
            <person name="Hong S.H."/>
            <person name="Kim J.S."/>
            <person name="Lee S.Y."/>
            <person name="In Y.H."/>
            <person name="Choi S.S."/>
            <person name="Rih J.-K."/>
            <person name="Kim C.H."/>
            <person name="Jeong H."/>
            <person name="Hur C.G."/>
            <person name="Kim J.J."/>
        </authorList>
    </citation>
    <scope>NUCLEOTIDE SEQUENCE [LARGE SCALE GENOMIC DNA]</scope>
    <source>
        <strain evidence="2">KCTC 0769BP / MBEL55E</strain>
    </source>
</reference>
<gene>
    <name evidence="1" type="ordered locus">MS1513</name>
</gene>
<accession>Q65SE0</accession>
<dbReference type="AlphaFoldDB" id="Q65SE0"/>
<dbReference type="Proteomes" id="UP000000607">
    <property type="component" value="Chromosome"/>
</dbReference>
<proteinExistence type="predicted"/>
<evidence type="ECO:0000313" key="2">
    <source>
        <dbReference type="Proteomes" id="UP000000607"/>
    </source>
</evidence>
<evidence type="ECO:0000313" key="1">
    <source>
        <dbReference type="EMBL" id="AAU38120.1"/>
    </source>
</evidence>
<name>Q65SE0_MANSM</name>
<dbReference type="KEGG" id="msu:MS1513"/>
<protein>
    <submittedName>
        <fullName evidence="1">Uncharacterized protein</fullName>
    </submittedName>
</protein>
<dbReference type="EMBL" id="AE016827">
    <property type="protein sequence ID" value="AAU38120.1"/>
    <property type="molecule type" value="Genomic_DNA"/>
</dbReference>
<keyword evidence="2" id="KW-1185">Reference proteome</keyword>
<organism evidence="1 2">
    <name type="scientific">Mannheimia succiniciproducens (strain KCTC 0769BP / MBEL55E)</name>
    <dbReference type="NCBI Taxonomy" id="221988"/>
    <lineage>
        <taxon>Bacteria</taxon>
        <taxon>Pseudomonadati</taxon>
        <taxon>Pseudomonadota</taxon>
        <taxon>Gammaproteobacteria</taxon>
        <taxon>Pasteurellales</taxon>
        <taxon>Pasteurellaceae</taxon>
        <taxon>Basfia</taxon>
    </lineage>
</organism>
<sequence>MMGSYYTNIYLPCNPKMKKTDFLPKKYQILLFWQTNMPPIIFGHHPI</sequence>